<dbReference type="OMA" id="MYSAREN"/>
<evidence type="ECO:0000256" key="3">
    <source>
        <dbReference type="ARBA" id="ARBA00022737"/>
    </source>
</evidence>
<dbReference type="OrthoDB" id="2423701at2759"/>
<dbReference type="PANTHER" id="PTHR22904:SF523">
    <property type="entry name" value="STRESS-INDUCED-PHOSPHOPROTEIN 1"/>
    <property type="match status" value="1"/>
</dbReference>
<gene>
    <name evidence="8" type="ORF">PNEG_02431</name>
</gene>
<keyword evidence="4 5" id="KW-0802">TPR repeat</keyword>
<dbReference type="InterPro" id="IPR006636">
    <property type="entry name" value="STI1_HS-bd"/>
</dbReference>
<dbReference type="PANTHER" id="PTHR22904">
    <property type="entry name" value="TPR REPEAT CONTAINING PROTEIN"/>
    <property type="match status" value="1"/>
</dbReference>
<dbReference type="FunFam" id="1.25.40.10:FF:000010">
    <property type="entry name" value="Stress-induced phosphoprotein 1"/>
    <property type="match status" value="1"/>
</dbReference>
<comment type="caution">
    <text evidence="8">The sequence shown here is derived from an EMBL/GenBank/DDBJ whole genome shotgun (WGS) entry which is preliminary data.</text>
</comment>
<dbReference type="STRING" id="1069680.M7P5C9"/>
<dbReference type="Pfam" id="PF13181">
    <property type="entry name" value="TPR_8"/>
    <property type="match status" value="4"/>
</dbReference>
<reference evidence="9" key="1">
    <citation type="journal article" date="2016" name="Nat. Commun.">
        <title>Genome analysis of three Pneumocystis species reveals adaptation mechanisms to life exclusively in mammalian hosts.</title>
        <authorList>
            <person name="Ma L."/>
            <person name="Chen Z."/>
            <person name="Huang D.W."/>
            <person name="Kutty G."/>
            <person name="Ishihara M."/>
            <person name="Wang H."/>
            <person name="Abouelleil A."/>
            <person name="Bishop L."/>
            <person name="Davey E."/>
            <person name="Deng R."/>
            <person name="Deng X."/>
            <person name="Fan L."/>
            <person name="Fantoni G."/>
            <person name="Fitzgerald M."/>
            <person name="Gogineni E."/>
            <person name="Goldberg J.M."/>
            <person name="Handley G."/>
            <person name="Hu X."/>
            <person name="Huber C."/>
            <person name="Jiao X."/>
            <person name="Jones K."/>
            <person name="Levin J.Z."/>
            <person name="Liu Y."/>
            <person name="Macdonald P."/>
            <person name="Melnikov A."/>
            <person name="Raley C."/>
            <person name="Sassi M."/>
            <person name="Sherman B.T."/>
            <person name="Song X."/>
            <person name="Sykes S."/>
            <person name="Tran B."/>
            <person name="Walsh L."/>
            <person name="Xia Y."/>
            <person name="Yang J."/>
            <person name="Young S."/>
            <person name="Zeng Q."/>
            <person name="Zheng X."/>
            <person name="Stephens R."/>
            <person name="Nusbaum C."/>
            <person name="Birren B.W."/>
            <person name="Azadi P."/>
            <person name="Lempicki R.A."/>
            <person name="Cuomo C.A."/>
            <person name="Kovacs J.A."/>
        </authorList>
    </citation>
    <scope>NUCLEOTIDE SEQUENCE [LARGE SCALE GENOMIC DNA]</scope>
    <source>
        <strain evidence="9">B123</strain>
    </source>
</reference>
<dbReference type="InterPro" id="IPR013105">
    <property type="entry name" value="TPR_2"/>
</dbReference>
<dbReference type="InterPro" id="IPR019734">
    <property type="entry name" value="TPR_rpt"/>
</dbReference>
<evidence type="ECO:0000259" key="7">
    <source>
        <dbReference type="SMART" id="SM00727"/>
    </source>
</evidence>
<feature type="domain" description="STI1" evidence="7">
    <location>
        <begin position="140"/>
        <end position="179"/>
    </location>
</feature>
<dbReference type="Gene3D" id="1.25.40.10">
    <property type="entry name" value="Tetratricopeptide repeat domain"/>
    <property type="match status" value="3"/>
</dbReference>
<dbReference type="HOGENOM" id="CLU_000134_46_5_1"/>
<dbReference type="RefSeq" id="XP_007874437.1">
    <property type="nucleotide sequence ID" value="XM_007876246.1"/>
</dbReference>
<proteinExistence type="predicted"/>
<organism evidence="8 9">
    <name type="scientific">Pneumocystis murina (strain B123)</name>
    <name type="common">Mouse pneumocystis pneumonia agent</name>
    <name type="synonym">Pneumocystis carinii f. sp. muris</name>
    <dbReference type="NCBI Taxonomy" id="1069680"/>
    <lineage>
        <taxon>Eukaryota</taxon>
        <taxon>Fungi</taxon>
        <taxon>Dikarya</taxon>
        <taxon>Ascomycota</taxon>
        <taxon>Taphrinomycotina</taxon>
        <taxon>Pneumocystomycetes</taxon>
        <taxon>Pneumocystaceae</taxon>
        <taxon>Pneumocystis</taxon>
    </lineage>
</organism>
<dbReference type="FunFam" id="1.10.260.100:FF:000002">
    <property type="entry name" value="Stress-induced-phosphoprotein 1 (Hsp70/Hsp90-organizing)"/>
    <property type="match status" value="1"/>
</dbReference>
<evidence type="ECO:0000256" key="1">
    <source>
        <dbReference type="ARBA" id="ARBA00004496"/>
    </source>
</evidence>
<evidence type="ECO:0000313" key="9">
    <source>
        <dbReference type="Proteomes" id="UP000011958"/>
    </source>
</evidence>
<dbReference type="eggNOG" id="KOG0548">
    <property type="taxonomic scope" value="Eukaryota"/>
</dbReference>
<feature type="compositionally biased region" description="Polar residues" evidence="6">
    <location>
        <begin position="202"/>
        <end position="215"/>
    </location>
</feature>
<dbReference type="AlphaFoldDB" id="M7P5C9"/>
<sequence length="594" mass="67712">MVDVIRERANVLFSKKEYHEAIKLYSEAIGIEPRNYLLYSNRSACYASIKDFDKALEDAVKCIEIKPDWPKGWSRKGAALHGKGELEEAKTAYEEGLKLEPENQQLKTGLKEVELSVSKEYPKGFQKNDPFAHITSKLKDPLLFSKMASNPKTLGLLSDVEFMEKLKKIQQNPENIIQELSDPRMTLVLPLLLGIDLDASNNVNGSAKSTDSSPLEDTMEMDQEPISKQEIAEEPKLEPMPEMESTSMDDDEVEETRIKKENKEKAEKEKCLGNECYKARKFKESIQHYLAAWGLFKDISYLTNCSAAYYEDGNYEECIKCCEEAIAYGREILADFKLISRAFGRIGSAYMKQEKYDLAIKNFNCSLTEYRTPDILKKLREAEKIKDEKDRLAYIDLDKADEAREEGNKLFKEGDFCGAIKMYSEMIKRSPNDPRGYGNRAAAYIKVMSLNDALKDCEKAISLDPCFTKAYLRKASCYFAMKEYNKCIDTCHAATKADEDSNNKGLHAKDIELQLQKCMSAMYAQRENETEEETIQRIQGDPEIVAILQDPIMQSILTQARDNPSALEEHMKNPQVASKIQKLIHAGVIKITRR</sequence>
<dbReference type="InterPro" id="IPR041243">
    <property type="entry name" value="STI1/HOP_DP"/>
</dbReference>
<dbReference type="Gene3D" id="1.10.260.100">
    <property type="match status" value="2"/>
</dbReference>
<dbReference type="GO" id="GO:0042030">
    <property type="term" value="F:ATPase inhibitor activity"/>
    <property type="evidence" value="ECO:0007669"/>
    <property type="project" value="EnsemblFungi"/>
</dbReference>
<dbReference type="PROSITE" id="PS50005">
    <property type="entry name" value="TPR"/>
    <property type="match status" value="2"/>
</dbReference>
<feature type="region of interest" description="Disordered" evidence="6">
    <location>
        <begin position="202"/>
        <end position="223"/>
    </location>
</feature>
<evidence type="ECO:0000256" key="5">
    <source>
        <dbReference type="PROSITE-ProRule" id="PRU00339"/>
    </source>
</evidence>
<evidence type="ECO:0000256" key="4">
    <source>
        <dbReference type="ARBA" id="ARBA00022803"/>
    </source>
</evidence>
<dbReference type="GO" id="GO:0051879">
    <property type="term" value="F:Hsp90 protein binding"/>
    <property type="evidence" value="ECO:0007669"/>
    <property type="project" value="TreeGrafter"/>
</dbReference>
<protein>
    <recommendedName>
        <fullName evidence="7">STI1 domain-containing protein</fullName>
    </recommendedName>
</protein>
<dbReference type="Pfam" id="PF17830">
    <property type="entry name" value="STI1-HOP_DP"/>
    <property type="match status" value="2"/>
</dbReference>
<feature type="repeat" description="TPR" evidence="5">
    <location>
        <begin position="70"/>
        <end position="103"/>
    </location>
</feature>
<name>M7P5C9_PNEMU</name>
<evidence type="ECO:0000256" key="2">
    <source>
        <dbReference type="ARBA" id="ARBA00022490"/>
    </source>
</evidence>
<dbReference type="GO" id="GO:0005737">
    <property type="term" value="C:cytoplasm"/>
    <property type="evidence" value="ECO:0007669"/>
    <property type="project" value="UniProtKB-SubCell"/>
</dbReference>
<comment type="subcellular location">
    <subcellularLocation>
        <location evidence="1">Cytoplasm</location>
    </subcellularLocation>
</comment>
<dbReference type="FunFam" id="1.25.40.10:FF:000020">
    <property type="entry name" value="Stress-induced phosphoprotein 1"/>
    <property type="match status" value="1"/>
</dbReference>
<dbReference type="SMART" id="SM00028">
    <property type="entry name" value="TPR"/>
    <property type="match status" value="8"/>
</dbReference>
<keyword evidence="3" id="KW-0677">Repeat</keyword>
<dbReference type="SMART" id="SM00727">
    <property type="entry name" value="STI1"/>
    <property type="match status" value="2"/>
</dbReference>
<dbReference type="SUPFAM" id="SSF48452">
    <property type="entry name" value="TPR-like"/>
    <property type="match status" value="3"/>
</dbReference>
<keyword evidence="2" id="KW-0963">Cytoplasm</keyword>
<dbReference type="GeneID" id="19896124"/>
<evidence type="ECO:0000313" key="8">
    <source>
        <dbReference type="EMBL" id="EMR09085.1"/>
    </source>
</evidence>
<dbReference type="Pfam" id="PF07719">
    <property type="entry name" value="TPR_2"/>
    <property type="match status" value="1"/>
</dbReference>
<feature type="repeat" description="TPR" evidence="5">
    <location>
        <begin position="2"/>
        <end position="35"/>
    </location>
</feature>
<accession>M7P5C9</accession>
<feature type="domain" description="STI1" evidence="7">
    <location>
        <begin position="541"/>
        <end position="580"/>
    </location>
</feature>
<dbReference type="EMBL" id="AFWA02000011">
    <property type="protein sequence ID" value="EMR09085.1"/>
    <property type="molecule type" value="Genomic_DNA"/>
</dbReference>
<keyword evidence="9" id="KW-1185">Reference proteome</keyword>
<dbReference type="InterPro" id="IPR011990">
    <property type="entry name" value="TPR-like_helical_dom_sf"/>
</dbReference>
<dbReference type="VEuPathDB" id="FungiDB:PNEG_02431"/>
<evidence type="ECO:0000256" key="6">
    <source>
        <dbReference type="SAM" id="MobiDB-lite"/>
    </source>
</evidence>
<dbReference type="Proteomes" id="UP000011958">
    <property type="component" value="Unassembled WGS sequence"/>
</dbReference>